<keyword evidence="2" id="KW-0378">Hydrolase</keyword>
<evidence type="ECO:0000313" key="4">
    <source>
        <dbReference type="EMBL" id="MXV60949.1"/>
    </source>
</evidence>
<evidence type="ECO:0000256" key="1">
    <source>
        <dbReference type="ARBA" id="ARBA00022722"/>
    </source>
</evidence>
<sequence length="175" mass="19224">MSQFGVWGGYECPTCGRDDFDREVDMKAHHTIAHGESLVGSDASAFAGDAPACPSCGRDDFANTVAMRAHHTIVHGEQLSDSTRSTDSTRQVVLDRDEYTCQRCEVAVSSTNEAGPDYNVHHIIPRAAGGPDHPDNLITLCTDCHTEVHRELETIVDDRPDVLDTLRSFLRNISE</sequence>
<gene>
    <name evidence="4" type="ORF">GS429_02460</name>
</gene>
<dbReference type="AlphaFoldDB" id="A0A6B0VK70"/>
<proteinExistence type="predicted"/>
<evidence type="ECO:0000259" key="3">
    <source>
        <dbReference type="SMART" id="SM00507"/>
    </source>
</evidence>
<dbReference type="GO" id="GO:0005829">
    <property type="term" value="C:cytosol"/>
    <property type="evidence" value="ECO:0007669"/>
    <property type="project" value="TreeGrafter"/>
</dbReference>
<dbReference type="EMBL" id="WUYX01000011">
    <property type="protein sequence ID" value="MXV60949.1"/>
    <property type="molecule type" value="Genomic_DNA"/>
</dbReference>
<keyword evidence="5" id="KW-1185">Reference proteome</keyword>
<dbReference type="CDD" id="cd00085">
    <property type="entry name" value="HNHc"/>
    <property type="match status" value="1"/>
</dbReference>
<name>A0A6B0VK70_9EURY</name>
<evidence type="ECO:0000256" key="2">
    <source>
        <dbReference type="ARBA" id="ARBA00022801"/>
    </source>
</evidence>
<protein>
    <recommendedName>
        <fullName evidence="3">HNH nuclease domain-containing protein</fullName>
    </recommendedName>
</protein>
<dbReference type="InterPro" id="IPR002711">
    <property type="entry name" value="HNH"/>
</dbReference>
<dbReference type="SMART" id="SM00507">
    <property type="entry name" value="HNHc"/>
    <property type="match status" value="1"/>
</dbReference>
<dbReference type="OrthoDB" id="11472at2157"/>
<organism evidence="4 5">
    <name type="scientific">Natronorubrum halalkaliphilum</name>
    <dbReference type="NCBI Taxonomy" id="2691917"/>
    <lineage>
        <taxon>Archaea</taxon>
        <taxon>Methanobacteriati</taxon>
        <taxon>Methanobacteriota</taxon>
        <taxon>Stenosarchaea group</taxon>
        <taxon>Halobacteria</taxon>
        <taxon>Halobacteriales</taxon>
        <taxon>Natrialbaceae</taxon>
        <taxon>Natronorubrum</taxon>
    </lineage>
</organism>
<dbReference type="GO" id="GO:0008270">
    <property type="term" value="F:zinc ion binding"/>
    <property type="evidence" value="ECO:0007669"/>
    <property type="project" value="InterPro"/>
</dbReference>
<comment type="caution">
    <text evidence="4">The sequence shown here is derived from an EMBL/GenBank/DDBJ whole genome shotgun (WGS) entry which is preliminary data.</text>
</comment>
<dbReference type="GO" id="GO:0003676">
    <property type="term" value="F:nucleic acid binding"/>
    <property type="evidence" value="ECO:0007669"/>
    <property type="project" value="InterPro"/>
</dbReference>
<evidence type="ECO:0000313" key="5">
    <source>
        <dbReference type="Proteomes" id="UP000434101"/>
    </source>
</evidence>
<dbReference type="PANTHER" id="PTHR41286">
    <property type="entry name" value="HNH NUCLEASE YAJD-RELATED"/>
    <property type="match status" value="1"/>
</dbReference>
<dbReference type="GO" id="GO:0016787">
    <property type="term" value="F:hydrolase activity"/>
    <property type="evidence" value="ECO:0007669"/>
    <property type="project" value="UniProtKB-KW"/>
</dbReference>
<dbReference type="PANTHER" id="PTHR41286:SF1">
    <property type="entry name" value="HNH NUCLEASE YAJD-RELATED"/>
    <property type="match status" value="1"/>
</dbReference>
<dbReference type="InterPro" id="IPR003615">
    <property type="entry name" value="HNH_nuc"/>
</dbReference>
<dbReference type="Gene3D" id="1.10.30.50">
    <property type="match status" value="1"/>
</dbReference>
<dbReference type="Proteomes" id="UP000434101">
    <property type="component" value="Unassembled WGS sequence"/>
</dbReference>
<keyword evidence="1" id="KW-0540">Nuclease</keyword>
<accession>A0A6B0VK70</accession>
<dbReference type="Pfam" id="PF01844">
    <property type="entry name" value="HNH"/>
    <property type="match status" value="1"/>
</dbReference>
<reference evidence="4 5" key="1">
    <citation type="submission" date="2020-01" db="EMBL/GenBank/DDBJ databases">
        <title>Natronorubrum sp. JWXQ-INN 674 isolated from Inner Mongolia Autonomous Region of China.</title>
        <authorList>
            <person name="Xue Q."/>
        </authorList>
    </citation>
    <scope>NUCLEOTIDE SEQUENCE [LARGE SCALE GENOMIC DNA]</scope>
    <source>
        <strain evidence="4 5">JWXQ-INN-674</strain>
    </source>
</reference>
<dbReference type="GO" id="GO:0004519">
    <property type="term" value="F:endonuclease activity"/>
    <property type="evidence" value="ECO:0007669"/>
    <property type="project" value="InterPro"/>
</dbReference>
<feature type="domain" description="HNH nuclease" evidence="3">
    <location>
        <begin position="88"/>
        <end position="146"/>
    </location>
</feature>